<evidence type="ECO:0000313" key="11">
    <source>
        <dbReference type="Proteomes" id="UP001189429"/>
    </source>
</evidence>
<feature type="transmembrane region" description="Helical" evidence="7">
    <location>
        <begin position="341"/>
        <end position="369"/>
    </location>
</feature>
<dbReference type="Gene3D" id="3.30.2010.10">
    <property type="entry name" value="Metalloproteases ('zincins'), catalytic domain"/>
    <property type="match status" value="1"/>
</dbReference>
<dbReference type="Pfam" id="PF01435">
    <property type="entry name" value="Peptidase_M48"/>
    <property type="match status" value="1"/>
</dbReference>
<evidence type="ECO:0000313" key="10">
    <source>
        <dbReference type="EMBL" id="CAK0858283.1"/>
    </source>
</evidence>
<comment type="caution">
    <text evidence="10">The sequence shown here is derived from an EMBL/GenBank/DDBJ whole genome shotgun (WGS) entry which is preliminary data.</text>
</comment>
<dbReference type="EC" id="3.4.24.84" evidence="7"/>
<keyword evidence="7" id="KW-0812">Transmembrane</keyword>
<reference evidence="10" key="1">
    <citation type="submission" date="2023-10" db="EMBL/GenBank/DDBJ databases">
        <authorList>
            <person name="Chen Y."/>
            <person name="Shah S."/>
            <person name="Dougan E. K."/>
            <person name="Thang M."/>
            <person name="Chan C."/>
        </authorList>
    </citation>
    <scope>NUCLEOTIDE SEQUENCE [LARGE SCALE GENOMIC DNA]</scope>
</reference>
<keyword evidence="7" id="KW-1133">Transmembrane helix</keyword>
<keyword evidence="2 7" id="KW-0479">Metal-binding</keyword>
<sequence>MDVAGRHALHGLVFLSSQLLQMSKIGSPLPSELEDIYDDEAERATSNMYCRAKSTVGLLKSVFDIGVFFAFWLLRGFPWLDGLCVNLQLGDLWTGVVFVGLFGIVSSILDLPWEGYRTVVLEARFGFSKTTARTDIHQGQAEGAGADVCAGWSRRASGALVLHCYRTPPRREGRSRAVHLLVGQGGPVGAGRRRPDWPADQTPTIYALSAGAQAPVAGQVTEWVLTSHAKSLAKDAVDAGSPEEPLLPDSARSSCVDVGSLRTRLKLLSLAEKLGYTGANIYVVDGPIQGEHSNGFCTGFGRFRRICLFDTLLPVMQENEMVAMLAHEIGHDRLHHAHARLFLGILKLFVTLFAMGQCLTSPVISSAFFVPDPKVYLGIVLFGYVWGMIDFVVSIPLNVHSRANEFAADRYSVDADKSYARALGDGLKKLHKKSKANLTTPHPFFVFLSCSHPPLDARLQAIMRHHRKKWS</sequence>
<evidence type="ECO:0000256" key="2">
    <source>
        <dbReference type="ARBA" id="ARBA00022723"/>
    </source>
</evidence>
<proteinExistence type="inferred from homology"/>
<evidence type="ECO:0000256" key="7">
    <source>
        <dbReference type="RuleBase" id="RU366005"/>
    </source>
</evidence>
<keyword evidence="1 7" id="KW-0645">Protease</keyword>
<dbReference type="PANTHER" id="PTHR10120">
    <property type="entry name" value="CAAX PRENYL PROTEASE 1"/>
    <property type="match status" value="1"/>
</dbReference>
<keyword evidence="4 7" id="KW-0862">Zinc</keyword>
<evidence type="ECO:0000256" key="4">
    <source>
        <dbReference type="ARBA" id="ARBA00022833"/>
    </source>
</evidence>
<organism evidence="10 11">
    <name type="scientific">Prorocentrum cordatum</name>
    <dbReference type="NCBI Taxonomy" id="2364126"/>
    <lineage>
        <taxon>Eukaryota</taxon>
        <taxon>Sar</taxon>
        <taxon>Alveolata</taxon>
        <taxon>Dinophyceae</taxon>
        <taxon>Prorocentrales</taxon>
        <taxon>Prorocentraceae</taxon>
        <taxon>Prorocentrum</taxon>
    </lineage>
</organism>
<evidence type="ECO:0000256" key="5">
    <source>
        <dbReference type="ARBA" id="ARBA00023049"/>
    </source>
</evidence>
<comment type="cofactor">
    <cofactor evidence="7">
        <name>Zn(2+)</name>
        <dbReference type="ChEBI" id="CHEBI:29105"/>
    </cofactor>
    <text evidence="7">Binds 1 zinc ion per subunit.</text>
</comment>
<keyword evidence="7" id="KW-0472">Membrane</keyword>
<keyword evidence="3 7" id="KW-0378">Hydrolase</keyword>
<feature type="transmembrane region" description="Helical" evidence="7">
    <location>
        <begin position="61"/>
        <end position="80"/>
    </location>
</feature>
<evidence type="ECO:0000259" key="9">
    <source>
        <dbReference type="Pfam" id="PF16491"/>
    </source>
</evidence>
<keyword evidence="5 7" id="KW-0482">Metalloprotease</keyword>
<dbReference type="EMBL" id="CAUYUJ010015806">
    <property type="protein sequence ID" value="CAK0858283.1"/>
    <property type="molecule type" value="Genomic_DNA"/>
</dbReference>
<comment type="subcellular location">
    <subcellularLocation>
        <location evidence="7">Endoplasmic reticulum membrane</location>
        <topology evidence="7">Multi-pass membrane protein</topology>
    </subcellularLocation>
</comment>
<feature type="transmembrane region" description="Helical" evidence="7">
    <location>
        <begin position="375"/>
        <end position="393"/>
    </location>
</feature>
<comment type="similarity">
    <text evidence="7">Belongs to the peptidase M48A family.</text>
</comment>
<keyword evidence="7" id="KW-0256">Endoplasmic reticulum</keyword>
<dbReference type="InterPro" id="IPR027057">
    <property type="entry name" value="CAXX_Prtase_1"/>
</dbReference>
<feature type="transmembrane region" description="Helical" evidence="7">
    <location>
        <begin position="92"/>
        <end position="111"/>
    </location>
</feature>
<dbReference type="Proteomes" id="UP001189429">
    <property type="component" value="Unassembled WGS sequence"/>
</dbReference>
<feature type="domain" description="Peptidase M48" evidence="8">
    <location>
        <begin position="267"/>
        <end position="463"/>
    </location>
</feature>
<evidence type="ECO:0000256" key="1">
    <source>
        <dbReference type="ARBA" id="ARBA00022670"/>
    </source>
</evidence>
<feature type="domain" description="CAAX prenyl protease 1 N-terminal" evidence="9">
    <location>
        <begin position="22"/>
        <end position="134"/>
    </location>
</feature>
<comment type="catalytic activity">
    <reaction evidence="6 7">
        <text>Hydrolyzes the peptide bond -P2-(S-farnesyl or geranylgeranyl)C-P1'-P2'-P3'-COOH where P1' and P2' are amino acids with aliphatic side chains and P3' is any C-terminal residue.</text>
        <dbReference type="EC" id="3.4.24.84"/>
    </reaction>
</comment>
<evidence type="ECO:0000259" key="8">
    <source>
        <dbReference type="Pfam" id="PF01435"/>
    </source>
</evidence>
<dbReference type="Pfam" id="PF16491">
    <property type="entry name" value="Peptidase_M48_N"/>
    <property type="match status" value="1"/>
</dbReference>
<gene>
    <name evidence="10" type="ORF">PCOR1329_LOCUS48122</name>
</gene>
<dbReference type="CDD" id="cd07343">
    <property type="entry name" value="M48A_Zmpste24p_like"/>
    <property type="match status" value="1"/>
</dbReference>
<dbReference type="InterPro" id="IPR001915">
    <property type="entry name" value="Peptidase_M48"/>
</dbReference>
<accession>A0ABN9UFF6</accession>
<evidence type="ECO:0000256" key="3">
    <source>
        <dbReference type="ARBA" id="ARBA00022801"/>
    </source>
</evidence>
<comment type="function">
    <text evidence="7">Proteolytically removes the C-terminal three residues of farnesylated proteins.</text>
</comment>
<keyword evidence="11" id="KW-1185">Reference proteome</keyword>
<dbReference type="InterPro" id="IPR032456">
    <property type="entry name" value="Peptidase_M48_N"/>
</dbReference>
<evidence type="ECO:0000256" key="6">
    <source>
        <dbReference type="ARBA" id="ARBA00044456"/>
    </source>
</evidence>
<comment type="caution">
    <text evidence="7">Lacks conserved residue(s) required for the propagation of feature annotation.</text>
</comment>
<name>A0ABN9UFF6_9DINO</name>
<protein>
    <recommendedName>
        <fullName evidence="7">CAAX prenyl protease</fullName>
        <ecNumber evidence="7">3.4.24.84</ecNumber>
    </recommendedName>
</protein>